<organism evidence="2 3">
    <name type="scientific">Terrapene triunguis</name>
    <name type="common">Three-toed box turtle</name>
    <dbReference type="NCBI Taxonomy" id="2587831"/>
    <lineage>
        <taxon>Eukaryota</taxon>
        <taxon>Metazoa</taxon>
        <taxon>Chordata</taxon>
        <taxon>Craniata</taxon>
        <taxon>Vertebrata</taxon>
        <taxon>Euteleostomi</taxon>
        <taxon>Archelosauria</taxon>
        <taxon>Testudinata</taxon>
        <taxon>Testudines</taxon>
        <taxon>Cryptodira</taxon>
        <taxon>Durocryptodira</taxon>
        <taxon>Testudinoidea</taxon>
        <taxon>Emydidae</taxon>
        <taxon>Terrapene</taxon>
    </lineage>
</organism>
<dbReference type="Proteomes" id="UP000472274">
    <property type="component" value="Unplaced"/>
</dbReference>
<keyword evidence="3" id="KW-1185">Reference proteome</keyword>
<keyword evidence="1" id="KW-0732">Signal</keyword>
<evidence type="ECO:0000313" key="2">
    <source>
        <dbReference type="Ensembl" id="ENSTMTP00000001641.1"/>
    </source>
</evidence>
<dbReference type="AlphaFoldDB" id="A0A674HXA7"/>
<feature type="chain" id="PRO_5025449259" description="DUF4939 domain-containing protein" evidence="1">
    <location>
        <begin position="23"/>
        <end position="126"/>
    </location>
</feature>
<evidence type="ECO:0008006" key="4">
    <source>
        <dbReference type="Google" id="ProtNLM"/>
    </source>
</evidence>
<accession>A0A674HXA7</accession>
<protein>
    <recommendedName>
        <fullName evidence="4">DUF4939 domain-containing protein</fullName>
    </recommendedName>
</protein>
<evidence type="ECO:0000313" key="3">
    <source>
        <dbReference type="Proteomes" id="UP000472274"/>
    </source>
</evidence>
<dbReference type="InParanoid" id="A0A674HXA7"/>
<sequence>RDFQLWLLLLVLASQDLEQTRQLSTENTTLRSQPAPSCPKLGPFWGFMNQNHFLFLMFPQIYVSDWAKGALVTRLLTGDVLDWASPLLEGHSPVLSNWDAFLQLRSTIFDDPHQEEPGHTILACRV</sequence>
<dbReference type="GeneTree" id="ENSGT00990000205100"/>
<feature type="signal peptide" evidence="1">
    <location>
        <begin position="1"/>
        <end position="22"/>
    </location>
</feature>
<name>A0A674HXA7_9SAUR</name>
<evidence type="ECO:0000256" key="1">
    <source>
        <dbReference type="SAM" id="SignalP"/>
    </source>
</evidence>
<proteinExistence type="predicted"/>
<reference evidence="2" key="1">
    <citation type="submission" date="2025-08" db="UniProtKB">
        <authorList>
            <consortium name="Ensembl"/>
        </authorList>
    </citation>
    <scope>IDENTIFICATION</scope>
</reference>
<reference evidence="2" key="2">
    <citation type="submission" date="2025-09" db="UniProtKB">
        <authorList>
            <consortium name="Ensembl"/>
        </authorList>
    </citation>
    <scope>IDENTIFICATION</scope>
</reference>
<dbReference type="Ensembl" id="ENSTMTT00000001692.1">
    <property type="protein sequence ID" value="ENSTMTP00000001641.1"/>
    <property type="gene ID" value="ENSTMTG00000001313.1"/>
</dbReference>